<accession>A0A1A9RPU2</accession>
<dbReference type="EMBL" id="LXSH01000020">
    <property type="protein sequence ID" value="OAM21646.1"/>
    <property type="molecule type" value="Genomic_DNA"/>
</dbReference>
<dbReference type="PANTHER" id="PTHR38103">
    <property type="entry name" value="RECOMBINATION-ASSOCIATED PROTEIN RDGC"/>
    <property type="match status" value="1"/>
</dbReference>
<reference evidence="7" key="1">
    <citation type="submission" date="2016-05" db="EMBL/GenBank/DDBJ databases">
        <title>Draft genome of Corynebacterium afermentans subsp. afermentans LCDC 88199T.</title>
        <authorList>
            <person name="Bernier A.-M."/>
            <person name="Bernard K."/>
        </authorList>
    </citation>
    <scope>NUCLEOTIDE SEQUENCE [LARGE SCALE GENOMIC DNA]</scope>
    <source>
        <strain evidence="7">NML120819</strain>
    </source>
</reference>
<organism evidence="6 7">
    <name type="scientific">Eikenella corrodens</name>
    <dbReference type="NCBI Taxonomy" id="539"/>
    <lineage>
        <taxon>Bacteria</taxon>
        <taxon>Pseudomonadati</taxon>
        <taxon>Pseudomonadota</taxon>
        <taxon>Betaproteobacteria</taxon>
        <taxon>Neisseriales</taxon>
        <taxon>Neisseriaceae</taxon>
        <taxon>Eikenella</taxon>
    </lineage>
</organism>
<keyword evidence="5" id="KW-0233">DNA recombination</keyword>
<keyword evidence="4" id="KW-0963">Cytoplasm</keyword>
<comment type="subcellular location">
    <subcellularLocation>
        <location evidence="1">Cytoplasm</location>
        <location evidence="1">Nucleoid</location>
    </subcellularLocation>
</comment>
<dbReference type="GO" id="GO:0006310">
    <property type="term" value="P:DNA recombination"/>
    <property type="evidence" value="ECO:0007669"/>
    <property type="project" value="UniProtKB-KW"/>
</dbReference>
<dbReference type="PANTHER" id="PTHR38103:SF1">
    <property type="entry name" value="RECOMBINATION-ASSOCIATED PROTEIN RDGC"/>
    <property type="match status" value="1"/>
</dbReference>
<evidence type="ECO:0000256" key="2">
    <source>
        <dbReference type="ARBA" id="ARBA00008657"/>
    </source>
</evidence>
<evidence type="ECO:0000313" key="7">
    <source>
        <dbReference type="Proteomes" id="UP000078103"/>
    </source>
</evidence>
<comment type="caution">
    <text evidence="6">The sequence shown here is derived from an EMBL/GenBank/DDBJ whole genome shotgun (WGS) entry which is preliminary data.</text>
</comment>
<name>A0A1A9RPU2_EIKCO</name>
<evidence type="ECO:0000313" key="6">
    <source>
        <dbReference type="EMBL" id="OAM21646.1"/>
    </source>
</evidence>
<proteinExistence type="inferred from homology"/>
<dbReference type="InterPro" id="IPR007476">
    <property type="entry name" value="RdgC"/>
</dbReference>
<evidence type="ECO:0000256" key="3">
    <source>
        <dbReference type="ARBA" id="ARBA00022296"/>
    </source>
</evidence>
<dbReference type="Proteomes" id="UP000078103">
    <property type="component" value="Unassembled WGS sequence"/>
</dbReference>
<evidence type="ECO:0000256" key="1">
    <source>
        <dbReference type="ARBA" id="ARBA00004453"/>
    </source>
</evidence>
<dbReference type="Pfam" id="PF04381">
    <property type="entry name" value="RdgC"/>
    <property type="match status" value="1"/>
</dbReference>
<dbReference type="RefSeq" id="WP_064105982.1">
    <property type="nucleotide sequence ID" value="NZ_LXSH01000020.1"/>
</dbReference>
<dbReference type="GO" id="GO:0009295">
    <property type="term" value="C:nucleoid"/>
    <property type="evidence" value="ECO:0007669"/>
    <property type="project" value="UniProtKB-SubCell"/>
</dbReference>
<comment type="similarity">
    <text evidence="2">Belongs to the RdgC family.</text>
</comment>
<sequence length="292" mass="32308">MWFKQCQAYRLPETPGVAVLAEALADMQFAPPQGLDWFCDGFDNPQPFTPLVFRAGGTLGICLRREEKVLPGAVVNDELARRVASIEVEEDRPVGRKEKQDLKEQIIDELLPRAFTRTSRTDAVLVGGYLLINQTGNKAETLLSRLREALGGLHAWTTTAHRSPSDLMTEWLHNGEADGLFELDDYVALVGAGDMAPEVRIKHEDVTAEEVVQHVKCGKRVAELGLVWRESIAFVLTDKLTMKNIRYLDVLTEEAQGGDTAAEQAYASQVIMANTLTTMLDELAGLLGGWQD</sequence>
<evidence type="ECO:0000256" key="5">
    <source>
        <dbReference type="ARBA" id="ARBA00023172"/>
    </source>
</evidence>
<evidence type="ECO:0000256" key="4">
    <source>
        <dbReference type="ARBA" id="ARBA00022490"/>
    </source>
</evidence>
<protein>
    <recommendedName>
        <fullName evidence="3">Recombination-associated protein RdgC</fullName>
    </recommendedName>
</protein>
<dbReference type="AlphaFoldDB" id="A0A1A9RPU2"/>
<gene>
    <name evidence="6" type="ORF">A7P89_07430</name>
</gene>
<dbReference type="NCBIfam" id="NF001464">
    <property type="entry name" value="PRK00321.1-5"/>
    <property type="match status" value="1"/>
</dbReference>